<keyword evidence="5" id="KW-0393">Immunoglobulin domain</keyword>
<feature type="coiled-coil region" evidence="6">
    <location>
        <begin position="448"/>
        <end position="475"/>
    </location>
</feature>
<evidence type="ECO:0000256" key="5">
    <source>
        <dbReference type="ARBA" id="ARBA00023319"/>
    </source>
</evidence>
<feature type="domain" description="Fibronectin type-III" evidence="9">
    <location>
        <begin position="783"/>
        <end position="877"/>
    </location>
</feature>
<dbReference type="InterPro" id="IPR036179">
    <property type="entry name" value="Ig-like_dom_sf"/>
</dbReference>
<dbReference type="SMART" id="SM00409">
    <property type="entry name" value="IG"/>
    <property type="match status" value="7"/>
</dbReference>
<feature type="domain" description="Fibronectin type-III" evidence="9">
    <location>
        <begin position="1986"/>
        <end position="2083"/>
    </location>
</feature>
<dbReference type="PANTHER" id="PTHR13817:SF151">
    <property type="entry name" value="TITIN"/>
    <property type="match status" value="1"/>
</dbReference>
<reference evidence="11" key="1">
    <citation type="submission" date="2022-11" db="UniProtKB">
        <authorList>
            <consortium name="WormBaseParasite"/>
        </authorList>
    </citation>
    <scope>IDENTIFICATION</scope>
</reference>
<feature type="compositionally biased region" description="Basic and acidic residues" evidence="7">
    <location>
        <begin position="1"/>
        <end position="317"/>
    </location>
</feature>
<evidence type="ECO:0000259" key="9">
    <source>
        <dbReference type="PROSITE" id="PS50853"/>
    </source>
</evidence>
<feature type="compositionally biased region" description="Low complexity" evidence="7">
    <location>
        <begin position="1710"/>
        <end position="1723"/>
    </location>
</feature>
<dbReference type="Pfam" id="PF07679">
    <property type="entry name" value="I-set"/>
    <property type="match status" value="2"/>
</dbReference>
<accession>A0A915EPY5</accession>
<dbReference type="GO" id="GO:0005737">
    <property type="term" value="C:cytoplasm"/>
    <property type="evidence" value="ECO:0007669"/>
    <property type="project" value="UniProtKB-SubCell"/>
</dbReference>
<evidence type="ECO:0000256" key="2">
    <source>
        <dbReference type="ARBA" id="ARBA00022490"/>
    </source>
</evidence>
<dbReference type="Gene3D" id="2.60.40.10">
    <property type="entry name" value="Immunoglobulins"/>
    <property type="match status" value="15"/>
</dbReference>
<feature type="compositionally biased region" description="Polar residues" evidence="7">
    <location>
        <begin position="1676"/>
        <end position="1685"/>
    </location>
</feature>
<feature type="domain" description="Fibronectin type-III" evidence="9">
    <location>
        <begin position="894"/>
        <end position="994"/>
    </location>
</feature>
<feature type="domain" description="Ig-like" evidence="8">
    <location>
        <begin position="1775"/>
        <end position="1868"/>
    </location>
</feature>
<feature type="domain" description="Ig-like" evidence="8">
    <location>
        <begin position="1172"/>
        <end position="1264"/>
    </location>
</feature>
<evidence type="ECO:0000256" key="6">
    <source>
        <dbReference type="SAM" id="Coils"/>
    </source>
</evidence>
<dbReference type="PANTHER" id="PTHR13817">
    <property type="entry name" value="TITIN"/>
    <property type="match status" value="1"/>
</dbReference>
<evidence type="ECO:0000313" key="11">
    <source>
        <dbReference type="WBParaSite" id="jg8563.1"/>
    </source>
</evidence>
<dbReference type="Pfam" id="PF13927">
    <property type="entry name" value="Ig_3"/>
    <property type="match status" value="1"/>
</dbReference>
<keyword evidence="3" id="KW-0677">Repeat</keyword>
<sequence length="2090" mass="233925">MEAKQKTDDAERPDDAFKKEREERIKKRKEEEEKARSGPDEAKNKMEEMKKKREEAAKKKEEDLKKIKEEAEAKRRQSIADKKQAEEDAKQKLDPKASVADEDKSTSDDAYKKERDERIRKRKEDEEKKKSGQDEAKNKMEEMKRKRDEAAKKKEEDLKKAKEEAEAKRKQSIADKKQAEEDAKKQAEEANQKKLAEQDEAKNKMAEMKKKREEAAKQKEEDARKAKEDAEAKRKQSIADKKQAEEDAKKQAEEAKQKKLAETEAKKAADAEAKKQAEDAKKQADDKKASELEAKKQQEADLKAKTKAESEEEKSVEAKFTSKIKKVDERLTPADEPEVAQTISIKPPKPMPTLDPQQEAIEVENAKITLEKLKRRKKVVKTPTSTLKESVEEGGEERRTLDINLTSPGPEKKVSDVHTFPDVEKTSATVIEYQQEAEEVDKHVESIIRKAKHDREEIEESFAELDEVEEFLNQRRQRLQLDEIQVDNYMLKAIRHRQRRAGFVSLPESEILALRNDTVTVECELFNEEDTVSWLINGQPVSSEPRARIEDYAYIHRVVISGVVPADTGLVVSVTLGQQTFESALKVDETPVQFARKLDWKKTGIVGKDLVLSADLSHKADEADERIIWLHNGERISDSDPHYNMSFSGLTPKLELADITYQMAGRYSLQVDEVECSTMVEVHGRPIVAWPSESKCIELDAHDTIMFNLKMKALPEPEVELIFNGVTLPADIRTHTDVMENAAIVCRRQATKADRGQYRVRVFNEFGEDYQDFTVYVRDVPEAPSNLVINEIGHDYAVVAWTPPTDDGGSPITGYLVEKKGVHRRLFQRAGQVSSHTHELFVEDLDMVTEYVFHVAALNRFGVVSSSDLQHQRQEDLLLLNPQWDSPPEAAGNALSSSSSTQICDKSCRLEWDECTDLGGSPLYGYDVFVREKEAGSTTQWQKLNDETVFTNSYFVDGLLQTSKTYEFKVEACNQAGLHSNSNVVSDPLVVSGSYKKPSGKVSKPNIVVAGQDSVSVSWDEYDEDGVDDVSYTVQYKSEGGTVWNEVTTKYSPLNIKGLKEGVFYVFKVYAHNFAGVGETSEESVPIKVAASQKPTITKALKDVTVPKKKSSDGKEILPEEDTISISNEGFMSALRIHRISSIESGNYKCEVYNEHGTEQSMARIHVAAIRAHFVTSFAEHTQVYEHNNVVLECELSDPEAVVNWFKNKRQIHPETSTNPRLKIESIGCIRRLTIEKALQEDSGYYVCETADERSRSHCDVAVKAEEPHIQFSPQDTIVTSFGGKVVLTSTITKEVSSVKWLKNGYEIWQQSGKYLMYLEDHLATLEIYNFDEKDVGEFVVQLPSNNERSAPAHVSLEVPPKIQLSKEVKEQEEVVIYAGKDLHFEASLVGWPRPHFEGLHNEQFLKSLANIENYEEDCYVVKISSLGGQHTGRITLKASNQYGEDIKHFYLKVMEVPRPARALKAVNVGPTSAQLTWEGAAQQTGLPVEHYLVERKTAKHSRWRQVARIRPSEGATTFKYVTDELFADEIYVFRVFAVNDVGRSESSNVVDVVTPADDADYEDEDVISGMSSLGGDIPPLERPGKPSIRSDNVKVEVSWQAVDGALLYGVERRQKGEDMWLEIANTDRIKFVDRSVIEIYTYYYRIVAKLPGVTKSGPSEESDEIFVARRKRRSNSPPSISEDSQAAARPSKQQNQQNQQQYLSAGEESNSQASSLPSQSIQDSGIGIHSAESDDSRSSSRGDDQRTSSISIAHPLDQQPPVRMPAQKKVVKRPKKKVEFQQEGGAETSTEGTKLELLDGLSKLVSVEEGQSTQLVVQWKGAKANKVVWHKEGKQVDDLAVLTGEDRSVVNILAASKADQGDYTCTLAAGQEIKWIVHLDVTAATPLVCLQGEKVVVKKHGEGLKLTANISPSSSSTLQWSVNGQDLDTSSGQNASCTSTSTTATLTIRQLDSSFNGQLQLSVKSAEGGIATDSVELQIQGPPPPPSGPLEVVQEGSKKCILKWKAPSDSSSTGAPLLGYCVERRDTRKSSWTFVLRTKEMQAEVAEGLVANTSYLFRVAAENKFGTGQPLELAQPIQLDDGKQKGGDL</sequence>
<feature type="compositionally biased region" description="Basic and acidic residues" evidence="7">
    <location>
        <begin position="1732"/>
        <end position="1747"/>
    </location>
</feature>
<dbReference type="SUPFAM" id="SSF48726">
    <property type="entry name" value="Immunoglobulin"/>
    <property type="match status" value="9"/>
</dbReference>
<dbReference type="PROSITE" id="PS50853">
    <property type="entry name" value="FN3"/>
    <property type="match status" value="5"/>
</dbReference>
<evidence type="ECO:0000313" key="10">
    <source>
        <dbReference type="Proteomes" id="UP000887574"/>
    </source>
</evidence>
<dbReference type="InterPro" id="IPR050964">
    <property type="entry name" value="Striated_Muscle_Regulatory"/>
</dbReference>
<feature type="compositionally biased region" description="Polar residues" evidence="7">
    <location>
        <begin position="1913"/>
        <end position="1935"/>
    </location>
</feature>
<name>A0A915EPY5_9BILA</name>
<dbReference type="Pfam" id="PF00041">
    <property type="entry name" value="fn3"/>
    <property type="match status" value="4"/>
</dbReference>
<dbReference type="InterPro" id="IPR003599">
    <property type="entry name" value="Ig_sub"/>
</dbReference>
<dbReference type="InterPro" id="IPR013783">
    <property type="entry name" value="Ig-like_fold"/>
</dbReference>
<keyword evidence="6" id="KW-0175">Coiled coil</keyword>
<dbReference type="InterPro" id="IPR003961">
    <property type="entry name" value="FN3_dom"/>
</dbReference>
<dbReference type="InterPro" id="IPR003598">
    <property type="entry name" value="Ig_sub2"/>
</dbReference>
<keyword evidence="4" id="KW-1015">Disulfide bond</keyword>
<feature type="region of interest" description="Disordered" evidence="7">
    <location>
        <begin position="1"/>
        <end position="355"/>
    </location>
</feature>
<evidence type="ECO:0000256" key="4">
    <source>
        <dbReference type="ARBA" id="ARBA00023157"/>
    </source>
</evidence>
<dbReference type="SMART" id="SM00060">
    <property type="entry name" value="FN3"/>
    <property type="match status" value="5"/>
</dbReference>
<feature type="domain" description="Fibronectin type-III" evidence="9">
    <location>
        <begin position="1001"/>
        <end position="1092"/>
    </location>
</feature>
<feature type="domain" description="Fibronectin type-III" evidence="9">
    <location>
        <begin position="1460"/>
        <end position="1558"/>
    </location>
</feature>
<evidence type="ECO:0000256" key="3">
    <source>
        <dbReference type="ARBA" id="ARBA00022737"/>
    </source>
</evidence>
<dbReference type="FunFam" id="2.60.40.10:FF:000211">
    <property type="entry name" value="Obscurin-like protein 1"/>
    <property type="match status" value="1"/>
</dbReference>
<dbReference type="InterPro" id="IPR013098">
    <property type="entry name" value="Ig_I-set"/>
</dbReference>
<protein>
    <submittedName>
        <fullName evidence="11">Titin</fullName>
    </submittedName>
</protein>
<dbReference type="CDD" id="cd06503">
    <property type="entry name" value="ATP-synt_Fo_b"/>
    <property type="match status" value="1"/>
</dbReference>
<dbReference type="SMART" id="SM00408">
    <property type="entry name" value="IGc2"/>
    <property type="match status" value="3"/>
</dbReference>
<proteinExistence type="predicted"/>
<dbReference type="CDD" id="cd00063">
    <property type="entry name" value="FN3"/>
    <property type="match status" value="5"/>
</dbReference>
<evidence type="ECO:0000256" key="7">
    <source>
        <dbReference type="SAM" id="MobiDB-lite"/>
    </source>
</evidence>
<keyword evidence="2" id="KW-0963">Cytoplasm</keyword>
<comment type="subcellular location">
    <subcellularLocation>
        <location evidence="1">Cytoplasm</location>
    </subcellularLocation>
</comment>
<evidence type="ECO:0000259" key="8">
    <source>
        <dbReference type="PROSITE" id="PS50835"/>
    </source>
</evidence>
<dbReference type="Proteomes" id="UP000887574">
    <property type="component" value="Unplaced"/>
</dbReference>
<organism evidence="10 11">
    <name type="scientific">Ditylenchus dipsaci</name>
    <dbReference type="NCBI Taxonomy" id="166011"/>
    <lineage>
        <taxon>Eukaryota</taxon>
        <taxon>Metazoa</taxon>
        <taxon>Ecdysozoa</taxon>
        <taxon>Nematoda</taxon>
        <taxon>Chromadorea</taxon>
        <taxon>Rhabditida</taxon>
        <taxon>Tylenchina</taxon>
        <taxon>Tylenchomorpha</taxon>
        <taxon>Sphaerularioidea</taxon>
        <taxon>Anguinidae</taxon>
        <taxon>Anguininae</taxon>
        <taxon>Ditylenchus</taxon>
    </lineage>
</organism>
<evidence type="ECO:0000256" key="1">
    <source>
        <dbReference type="ARBA" id="ARBA00004496"/>
    </source>
</evidence>
<dbReference type="WBParaSite" id="jg8563.1">
    <property type="protein sequence ID" value="jg8563.1"/>
    <property type="gene ID" value="jg8563"/>
</dbReference>
<feature type="region of interest" description="Disordered" evidence="7">
    <location>
        <begin position="1913"/>
        <end position="1939"/>
    </location>
</feature>
<dbReference type="InterPro" id="IPR007110">
    <property type="entry name" value="Ig-like_dom"/>
</dbReference>
<keyword evidence="10" id="KW-1185">Reference proteome</keyword>
<feature type="region of interest" description="Disordered" evidence="7">
    <location>
        <begin position="1654"/>
        <end position="1792"/>
    </location>
</feature>
<dbReference type="PRINTS" id="PR00014">
    <property type="entry name" value="FNTYPEIII"/>
</dbReference>
<dbReference type="InterPro" id="IPR036116">
    <property type="entry name" value="FN3_sf"/>
</dbReference>
<dbReference type="SUPFAM" id="SSF49265">
    <property type="entry name" value="Fibronectin type III"/>
    <property type="match status" value="4"/>
</dbReference>
<dbReference type="PROSITE" id="PS50835">
    <property type="entry name" value="IG_LIKE"/>
    <property type="match status" value="2"/>
</dbReference>